<evidence type="ECO:0000313" key="3">
    <source>
        <dbReference type="Proteomes" id="UP000501063"/>
    </source>
</evidence>
<keyword evidence="1" id="KW-0812">Transmembrane</keyword>
<dbReference type="RefSeq" id="WP_052239113.1">
    <property type="nucleotide sequence ID" value="NZ_CP049140.1"/>
</dbReference>
<organism evidence="2 3">
    <name type="scientific">Pseudomonas nitroreducens</name>
    <dbReference type="NCBI Taxonomy" id="46680"/>
    <lineage>
        <taxon>Bacteria</taxon>
        <taxon>Pseudomonadati</taxon>
        <taxon>Pseudomonadota</taxon>
        <taxon>Gammaproteobacteria</taxon>
        <taxon>Pseudomonadales</taxon>
        <taxon>Pseudomonadaceae</taxon>
        <taxon>Pseudomonas</taxon>
    </lineage>
</organism>
<keyword evidence="1" id="KW-0472">Membrane</keyword>
<protein>
    <recommendedName>
        <fullName evidence="4">Prepilin-type N-terminal cleavage/methylation domain-containing protein</fullName>
    </recommendedName>
</protein>
<dbReference type="Proteomes" id="UP000501063">
    <property type="component" value="Chromosome"/>
</dbReference>
<dbReference type="Pfam" id="PF16074">
    <property type="entry name" value="PilW"/>
    <property type="match status" value="1"/>
</dbReference>
<evidence type="ECO:0000256" key="1">
    <source>
        <dbReference type="SAM" id="Phobius"/>
    </source>
</evidence>
<accession>A0A6G6IRS2</accession>
<dbReference type="EMBL" id="CP049140">
    <property type="protein sequence ID" value="QIE85694.1"/>
    <property type="molecule type" value="Genomic_DNA"/>
</dbReference>
<name>A0A6G6IRS2_PSENT</name>
<sequence>MSRSPFSQRGLSIIELMIALLLCTLLILGVTQVYIDNKRTFLSQHDQNDTQDGSRFALFSIQQLLLKTGYKTLAQDSREIAFPYLAAANGCQAFAAGQSVRPTANGLGVCIRYQRRITTETDCLGNTIATSNAIVTRLERVAATNELQCSAQGAAAQTLVSDVANIAFTYGIDTNDDRLAEAFVTTPAADAWPVSVRVSLLQRSSNNGTAIGQQSYFFPLSSTAATTATDTRLYNSAQTTVTLRNIAQ</sequence>
<keyword evidence="1" id="KW-1133">Transmembrane helix</keyword>
<dbReference type="GO" id="GO:0043683">
    <property type="term" value="P:type IV pilus assembly"/>
    <property type="evidence" value="ECO:0007669"/>
    <property type="project" value="InterPro"/>
</dbReference>
<dbReference type="Pfam" id="PF07963">
    <property type="entry name" value="N_methyl"/>
    <property type="match status" value="1"/>
</dbReference>
<dbReference type="KEGG" id="pnt:G5B91_05190"/>
<reference evidence="2 3" key="1">
    <citation type="submission" date="2020-02" db="EMBL/GenBank/DDBJ databases">
        <title>Integrative conjugative elements (ICEs) and plasmids drive adaptation of Pseudomonas nitroreducens strain HBP1 to wastewater environment.</title>
        <authorList>
            <person name="Sentchilo V."/>
            <person name="Carraro N."/>
            <person name="Bertelli C."/>
            <person name="van der Meer J.R."/>
        </authorList>
    </citation>
    <scope>NUCLEOTIDE SEQUENCE [LARGE SCALE GENOMIC DNA]</scope>
    <source>
        <strain evidence="2 3">HBP1</strain>
    </source>
</reference>
<evidence type="ECO:0000313" key="2">
    <source>
        <dbReference type="EMBL" id="QIE85694.1"/>
    </source>
</evidence>
<dbReference type="InterPro" id="IPR012902">
    <property type="entry name" value="N_methyl_site"/>
</dbReference>
<feature type="transmembrane region" description="Helical" evidence="1">
    <location>
        <begin position="12"/>
        <end position="35"/>
    </location>
</feature>
<proteinExistence type="predicted"/>
<evidence type="ECO:0008006" key="4">
    <source>
        <dbReference type="Google" id="ProtNLM"/>
    </source>
</evidence>
<dbReference type="InterPro" id="IPR032092">
    <property type="entry name" value="PilW"/>
</dbReference>
<dbReference type="AlphaFoldDB" id="A0A6G6IRS2"/>
<gene>
    <name evidence="2" type="ORF">G5B91_05190</name>
</gene>